<evidence type="ECO:0000256" key="1">
    <source>
        <dbReference type="SAM" id="Phobius"/>
    </source>
</evidence>
<feature type="transmembrane region" description="Helical" evidence="1">
    <location>
        <begin position="90"/>
        <end position="110"/>
    </location>
</feature>
<gene>
    <name evidence="2" type="ORF">LCGC14_0630560</name>
</gene>
<dbReference type="EMBL" id="LAZR01001102">
    <property type="protein sequence ID" value="KKN50629.1"/>
    <property type="molecule type" value="Genomic_DNA"/>
</dbReference>
<feature type="transmembrane region" description="Helical" evidence="1">
    <location>
        <begin position="122"/>
        <end position="143"/>
    </location>
</feature>
<evidence type="ECO:0000313" key="2">
    <source>
        <dbReference type="EMBL" id="KKN50629.1"/>
    </source>
</evidence>
<keyword evidence="1" id="KW-0812">Transmembrane</keyword>
<comment type="caution">
    <text evidence="2">The sequence shown here is derived from an EMBL/GenBank/DDBJ whole genome shotgun (WGS) entry which is preliminary data.</text>
</comment>
<keyword evidence="1" id="KW-0472">Membrane</keyword>
<name>A0A0F9R787_9ZZZZ</name>
<reference evidence="2" key="1">
    <citation type="journal article" date="2015" name="Nature">
        <title>Complex archaea that bridge the gap between prokaryotes and eukaryotes.</title>
        <authorList>
            <person name="Spang A."/>
            <person name="Saw J.H."/>
            <person name="Jorgensen S.L."/>
            <person name="Zaremba-Niedzwiedzka K."/>
            <person name="Martijn J."/>
            <person name="Lind A.E."/>
            <person name="van Eijk R."/>
            <person name="Schleper C."/>
            <person name="Guy L."/>
            <person name="Ettema T.J."/>
        </authorList>
    </citation>
    <scope>NUCLEOTIDE SEQUENCE</scope>
</reference>
<accession>A0A0F9R787</accession>
<organism evidence="2">
    <name type="scientific">marine sediment metagenome</name>
    <dbReference type="NCBI Taxonomy" id="412755"/>
    <lineage>
        <taxon>unclassified sequences</taxon>
        <taxon>metagenomes</taxon>
        <taxon>ecological metagenomes</taxon>
    </lineage>
</organism>
<proteinExistence type="predicted"/>
<dbReference type="AlphaFoldDB" id="A0A0F9R787"/>
<sequence>MYALTQDIYEKAVGDAYPVVRHVFYGKTRDEAQRYFDAHMTTDQFMRDCTERGQWDEVVCQPQEAGAPVEHVLPINPADRAICISKRQRAWHVGSELAAVALVVPFMAYLATRKQLPGWARVGAAGVGVFSLVLDGALLYRYLKAGS</sequence>
<protein>
    <submittedName>
        <fullName evidence="2">Uncharacterized protein</fullName>
    </submittedName>
</protein>
<keyword evidence="1" id="KW-1133">Transmembrane helix</keyword>